<name>A0A4D6E3W4_9CAUD</name>
<gene>
    <name evidence="1" type="primary">39</name>
    <name evidence="1" type="ORF">SEA_REMUSLOOPIN_39</name>
</gene>
<keyword evidence="2" id="KW-1185">Reference proteome</keyword>
<dbReference type="EMBL" id="MK686068">
    <property type="protein sequence ID" value="QBZ73353.1"/>
    <property type="molecule type" value="Genomic_DNA"/>
</dbReference>
<protein>
    <submittedName>
        <fullName evidence="1">Uncharacterized protein</fullName>
    </submittedName>
</protein>
<organism evidence="1 2">
    <name type="scientific">Streptomyces phage RemusLoopin</name>
    <dbReference type="NCBI Taxonomy" id="2562346"/>
    <lineage>
        <taxon>Viruses</taxon>
        <taxon>Duplodnaviria</taxon>
        <taxon>Heunggongvirae</taxon>
        <taxon>Uroviricota</taxon>
        <taxon>Caudoviricetes</taxon>
        <taxon>Colingsworthviridae</taxon>
        <taxon>Sebastisaurusvirus</taxon>
        <taxon>Sebastisaurusvirus remusloopin</taxon>
    </lineage>
</organism>
<proteinExistence type="predicted"/>
<accession>A0A4D6E3W4</accession>
<evidence type="ECO:0000313" key="2">
    <source>
        <dbReference type="Proteomes" id="UP000297158"/>
    </source>
</evidence>
<sequence length="67" mass="7195">MATYNLPTGGTVQTYRSARPNMAIEFVTRNADGDTISTVHKGGKESLYMLASLRSADALACRIKSSV</sequence>
<dbReference type="Proteomes" id="UP000297158">
    <property type="component" value="Segment"/>
</dbReference>
<evidence type="ECO:0000313" key="1">
    <source>
        <dbReference type="EMBL" id="QBZ73353.1"/>
    </source>
</evidence>
<reference evidence="1 2" key="1">
    <citation type="submission" date="2019-03" db="EMBL/GenBank/DDBJ databases">
        <authorList>
            <person name="Ludwig S."/>
            <person name="Saikali A."/>
            <person name="Addai K."/>
            <person name="Agarwal S."/>
            <person name="Ahmad I.M."/>
            <person name="Alumyar Y.S."/>
            <person name="An J."/>
            <person name="Antar T.E."/>
            <person name="Antony V."/>
            <person name="Arvin L.E."/>
            <person name="Atanasoff K.E."/>
            <person name="Ati R."/>
            <person name="Batista A."/>
            <person name="Bembuh M.L."/>
            <person name="Bhardvaj T.B."/>
            <person name="Brown C.J."/>
            <person name="Butt S.T."/>
            <person name="Cahn D."/>
            <person name="Canales I.-I."/>
            <person name="Carr K."/>
            <person name="Chen K.Z."/>
            <person name="Chen M."/>
            <person name="Chigurupati S."/>
            <person name="Chou C."/>
            <person name="Chung C.S."/>
            <person name="Cole S.T."/>
            <person name="Colson C.L."/>
            <person name="Dent D.M."/>
            <person name="Djiogo E.M."/>
            <person name="Domrachev B.M."/>
            <person name="Dwivedi J."/>
            <person name="Ehsani C."/>
            <person name="Essien U.A."/>
            <person name="Fakhar A."/>
            <person name="Flood S.H."/>
            <person name="Furletti G."/>
            <person name="Gebreegziabher M."/>
            <person name="Goralski S.M."/>
            <person name="Gruver-Williams A."/>
            <person name="Guldan M.L."/>
            <person name="Gurung S."/>
            <person name="Heo K."/>
            <person name="John R.A."/>
            <person name="Kabir L."/>
            <person name="Kaira H."/>
            <person name="Kane M.S."/>
            <person name="Karanja M."/>
            <person name="Karley A.N."/>
            <person name="Kelleher J."/>
            <person name="Khan A.M."/>
            <person name="Khan A."/>
            <person name="Kharel S."/>
            <person name="Kidane M."/>
            <person name="Konanur P."/>
            <person name="Kuo N.K."/>
            <person name="Kyaw G."/>
            <person name="Lahijan N."/>
            <person name="Lamm D.N."/>
            <person name="Lance S.V."/>
            <person name="Le C."/>
            <person name="Lee C.H."/>
            <person name="Leka D."/>
            <person name="Li C."/>
            <person name="Lim S.Y."/>
            <person name="Lo J."/>
            <person name="Mahaney V.M."/>
            <person name="Mangukiya A."/>
            <person name="Mani D."/>
            <person name="Mariano P."/>
            <person name="Markward M.L."/>
            <person name="Mbaekwe U."/>
            <person name="Mcgowan H."/>
            <person name="Mcnamara A."/>
            <person name="Mebrahtu S."/>
            <person name="Mohamed A."/>
            <person name="Mohamed M.E."/>
            <person name="Muntaka F."/>
            <person name="Naqvi T."/>
            <person name="Nengel A.M."/>
            <person name="Neupane S."/>
            <person name="Nguyen J."/>
            <person name="Nguyen J."/>
            <person name="Nwoji I.C."/>
            <person name="O'Brien T."/>
            <person name="Okusolubo T.A."/>
            <person name="Paek J."/>
            <person name="Pandithakoralag H."/>
            <person name="Parsa S."/>
            <person name="Perry C."/>
            <person name="Petrie C.R."/>
            <person name="Poteshman G.A."/>
            <person name="Quiros D."/>
            <person name="Rana S."/>
            <person name="Reister J."/>
            <person name="Reyes E."/>
            <person name="Riaz H.S."/>
            <person name="Roach T.L."/>
            <person name="Scalsky R."/>
            <person name="Schultz J.A."/>
            <person name="Scott C.F."/>
            <person name="Sekira M.D."/>
            <person name="Shee C.S."/>
            <person name="Shultz P."/>
            <person name="Siarez J.A."/>
            <person name="Simpson A.L."/>
            <person name="Singh S."/>
            <person name="Smith F.R."/>
            <person name="Smith S.A."/>
            <person name="Sobers S."/>
            <person name="Sobowale A.O."/>
            <person name="Somoza K.A."/>
            <person name="Song M."/>
            <person name="Spence R.N."/>
            <person name="Spruill R.A."/>
            <person name="Subedi A."/>
            <person name="Taj A.B."/>
            <person name="Thomas J."/>
            <person name="Todd J.C."/>
            <person name="Tran T."/>
            <person name="Varghese J."/>
            <person name="Vartanian E."/>
            <person name="Vega A."/>
            <person name="Vong A."/>
            <person name="Wachhaus L.E."/>
            <person name="Walter A.J."/>
            <person name="Wessel M.E."/>
            <person name="Azam A.M."/>
            <person name="Blocker D."/>
            <person name="Naeem N.-U.-A."/>
            <person name="Patel R."/>
            <person name="Shakarov P."/>
            <person name="Xie C.L."/>
            <person name="Zolnerowich N."/>
            <person name="Correa-Mendez M."/>
            <person name="Fabian M."/>
            <person name="Fishbein J."/>
            <person name="Harkles L."/>
            <person name="Reger N."/>
            <person name="Saleh S."/>
            <person name="Erill I."/>
            <person name="Caruso S.M."/>
            <person name="Garlena R.A."/>
            <person name="Russell D.A."/>
            <person name="Pope W.H."/>
            <person name="Jacobs-Sera D."/>
            <person name="Hatfull G.F."/>
        </authorList>
    </citation>
    <scope>NUCLEOTIDE SEQUENCE [LARGE SCALE GENOMIC DNA]</scope>
</reference>